<dbReference type="PANTHER" id="PTHR43003">
    <property type="entry name" value="DNA-3-METHYLADENINE GLYCOSYLASE"/>
    <property type="match status" value="1"/>
</dbReference>
<evidence type="ECO:0008006" key="6">
    <source>
        <dbReference type="Google" id="ProtNLM"/>
    </source>
</evidence>
<dbReference type="GO" id="GO:0032131">
    <property type="term" value="F:alkylated DNA binding"/>
    <property type="evidence" value="ECO:0007669"/>
    <property type="project" value="TreeGrafter"/>
</dbReference>
<feature type="region of interest" description="Disordered" evidence="3">
    <location>
        <begin position="15"/>
        <end position="43"/>
    </location>
</feature>
<sequence length="222" mass="24937">MIVYKANCNIVCDEDGSEDGGAEDGDGDGDGDEDEDEDTQHGDIRTCLLRSTAELVMMESDKLASLMQLSQIPVINIDGLNPFQRLLSALLYFSTKKNEQPSMTYSQVEEFCRKNKLGEVTPLSVIAISSSQLKKFGIKDNFARAIINFANKYSKGDELCDDLCLSLDTTSLFNRIASVTGLGNYSAFLMIVFGLHRFNFLPWDVYNFRKSLPKEFTRKYKD</sequence>
<dbReference type="InterPro" id="IPR011257">
    <property type="entry name" value="DNA_glycosylase"/>
</dbReference>
<dbReference type="GO" id="GO:0006307">
    <property type="term" value="P:DNA alkylation repair"/>
    <property type="evidence" value="ECO:0007669"/>
    <property type="project" value="TreeGrafter"/>
</dbReference>
<dbReference type="AlphaFoldDB" id="A0AAD8HB91"/>
<keyword evidence="1" id="KW-0227">DNA damage</keyword>
<dbReference type="Gene3D" id="1.10.1670.40">
    <property type="match status" value="1"/>
</dbReference>
<dbReference type="GO" id="GO:0008725">
    <property type="term" value="F:DNA-3-methyladenine glycosylase activity"/>
    <property type="evidence" value="ECO:0007669"/>
    <property type="project" value="TreeGrafter"/>
</dbReference>
<dbReference type="Proteomes" id="UP001237642">
    <property type="component" value="Unassembled WGS sequence"/>
</dbReference>
<evidence type="ECO:0000256" key="3">
    <source>
        <dbReference type="SAM" id="MobiDB-lite"/>
    </source>
</evidence>
<gene>
    <name evidence="4" type="ORF">POM88_038543</name>
</gene>
<protein>
    <recommendedName>
        <fullName evidence="6">HhH-GPD domain-containing protein</fullName>
    </recommendedName>
</protein>
<dbReference type="GO" id="GO:0032993">
    <property type="term" value="C:protein-DNA complex"/>
    <property type="evidence" value="ECO:0007669"/>
    <property type="project" value="TreeGrafter"/>
</dbReference>
<proteinExistence type="predicted"/>
<dbReference type="GO" id="GO:0006285">
    <property type="term" value="P:base-excision repair, AP site formation"/>
    <property type="evidence" value="ECO:0007669"/>
    <property type="project" value="TreeGrafter"/>
</dbReference>
<comment type="caution">
    <text evidence="4">The sequence shown here is derived from an EMBL/GenBank/DDBJ whole genome shotgun (WGS) entry which is preliminary data.</text>
</comment>
<dbReference type="GO" id="GO:0005634">
    <property type="term" value="C:nucleus"/>
    <property type="evidence" value="ECO:0007669"/>
    <property type="project" value="TreeGrafter"/>
</dbReference>
<keyword evidence="5" id="KW-1185">Reference proteome</keyword>
<accession>A0AAD8HB91</accession>
<evidence type="ECO:0000256" key="1">
    <source>
        <dbReference type="ARBA" id="ARBA00022763"/>
    </source>
</evidence>
<dbReference type="Gene3D" id="1.10.340.30">
    <property type="entry name" value="Hypothetical protein, domain 2"/>
    <property type="match status" value="1"/>
</dbReference>
<feature type="compositionally biased region" description="Acidic residues" evidence="3">
    <location>
        <begin position="15"/>
        <end position="38"/>
    </location>
</feature>
<dbReference type="GO" id="GO:0043916">
    <property type="term" value="F:DNA-7-methylguanine glycosylase activity"/>
    <property type="evidence" value="ECO:0007669"/>
    <property type="project" value="TreeGrafter"/>
</dbReference>
<dbReference type="PANTHER" id="PTHR43003:SF5">
    <property type="entry name" value="DNA-3-METHYLADENINE GLYCOSYLASE"/>
    <property type="match status" value="1"/>
</dbReference>
<organism evidence="4 5">
    <name type="scientific">Heracleum sosnowskyi</name>
    <dbReference type="NCBI Taxonomy" id="360622"/>
    <lineage>
        <taxon>Eukaryota</taxon>
        <taxon>Viridiplantae</taxon>
        <taxon>Streptophyta</taxon>
        <taxon>Embryophyta</taxon>
        <taxon>Tracheophyta</taxon>
        <taxon>Spermatophyta</taxon>
        <taxon>Magnoliopsida</taxon>
        <taxon>eudicotyledons</taxon>
        <taxon>Gunneridae</taxon>
        <taxon>Pentapetalae</taxon>
        <taxon>asterids</taxon>
        <taxon>campanulids</taxon>
        <taxon>Apiales</taxon>
        <taxon>Apiaceae</taxon>
        <taxon>Apioideae</taxon>
        <taxon>apioid superclade</taxon>
        <taxon>Tordylieae</taxon>
        <taxon>Tordyliinae</taxon>
        <taxon>Heracleum</taxon>
    </lineage>
</organism>
<evidence type="ECO:0000313" key="4">
    <source>
        <dbReference type="EMBL" id="KAK1362982.1"/>
    </source>
</evidence>
<dbReference type="EMBL" id="JAUIZM010000009">
    <property type="protein sequence ID" value="KAK1362982.1"/>
    <property type="molecule type" value="Genomic_DNA"/>
</dbReference>
<dbReference type="SUPFAM" id="SSF48150">
    <property type="entry name" value="DNA-glycosylase"/>
    <property type="match status" value="1"/>
</dbReference>
<dbReference type="InterPro" id="IPR051912">
    <property type="entry name" value="Alkylbase_DNA_Glycosylase/TA"/>
</dbReference>
<evidence type="ECO:0000313" key="5">
    <source>
        <dbReference type="Proteomes" id="UP001237642"/>
    </source>
</evidence>
<name>A0AAD8HB91_9APIA</name>
<evidence type="ECO:0000256" key="2">
    <source>
        <dbReference type="ARBA" id="ARBA00023204"/>
    </source>
</evidence>
<reference evidence="4" key="1">
    <citation type="submission" date="2023-02" db="EMBL/GenBank/DDBJ databases">
        <title>Genome of toxic invasive species Heracleum sosnowskyi carries increased number of genes despite the absence of recent whole-genome duplications.</title>
        <authorList>
            <person name="Schelkunov M."/>
            <person name="Shtratnikova V."/>
            <person name="Makarenko M."/>
            <person name="Klepikova A."/>
            <person name="Omelchenko D."/>
            <person name="Novikova G."/>
            <person name="Obukhova E."/>
            <person name="Bogdanov V."/>
            <person name="Penin A."/>
            <person name="Logacheva M."/>
        </authorList>
    </citation>
    <scope>NUCLEOTIDE SEQUENCE</scope>
    <source>
        <strain evidence="4">Hsosn_3</strain>
        <tissue evidence="4">Leaf</tissue>
    </source>
</reference>
<reference evidence="4" key="2">
    <citation type="submission" date="2023-05" db="EMBL/GenBank/DDBJ databases">
        <authorList>
            <person name="Schelkunov M.I."/>
        </authorList>
    </citation>
    <scope>NUCLEOTIDE SEQUENCE</scope>
    <source>
        <strain evidence="4">Hsosn_3</strain>
        <tissue evidence="4">Leaf</tissue>
    </source>
</reference>
<keyword evidence="2" id="KW-0234">DNA repair</keyword>